<feature type="signal peptide" evidence="2">
    <location>
        <begin position="1"/>
        <end position="20"/>
    </location>
</feature>
<dbReference type="Gene3D" id="2.60.120.560">
    <property type="entry name" value="Exo-inulinase, domain 1"/>
    <property type="match status" value="1"/>
</dbReference>
<dbReference type="GO" id="GO:0016787">
    <property type="term" value="F:hydrolase activity"/>
    <property type="evidence" value="ECO:0007669"/>
    <property type="project" value="InterPro"/>
</dbReference>
<evidence type="ECO:0000256" key="1">
    <source>
        <dbReference type="SAM" id="MobiDB-lite"/>
    </source>
</evidence>
<evidence type="ECO:0000313" key="4">
    <source>
        <dbReference type="EMBL" id="QJE98472.1"/>
    </source>
</evidence>
<keyword evidence="2" id="KW-0732">Signal</keyword>
<organism evidence="4 5">
    <name type="scientific">Luteolibacter luteus</name>
    <dbReference type="NCBI Taxonomy" id="2728835"/>
    <lineage>
        <taxon>Bacteria</taxon>
        <taxon>Pseudomonadati</taxon>
        <taxon>Verrucomicrobiota</taxon>
        <taxon>Verrucomicrobiia</taxon>
        <taxon>Verrucomicrobiales</taxon>
        <taxon>Verrucomicrobiaceae</taxon>
        <taxon>Luteolibacter</taxon>
    </lineage>
</organism>
<proteinExistence type="predicted"/>
<dbReference type="KEGG" id="luo:HHL09_22690"/>
<dbReference type="RefSeq" id="WP_169456958.1">
    <property type="nucleotide sequence ID" value="NZ_CP051774.1"/>
</dbReference>
<evidence type="ECO:0000259" key="3">
    <source>
        <dbReference type="Pfam" id="PF06439"/>
    </source>
</evidence>
<feature type="chain" id="PRO_5032905604" evidence="2">
    <location>
        <begin position="21"/>
        <end position="647"/>
    </location>
</feature>
<feature type="domain" description="3-keto-alpha-glucoside-1,2-lyase/3-keto-2-hydroxy-glucal hydratase" evidence="3">
    <location>
        <begin position="44"/>
        <end position="253"/>
    </location>
</feature>
<dbReference type="SUPFAM" id="SSF69318">
    <property type="entry name" value="Integrin alpha N-terminal domain"/>
    <property type="match status" value="1"/>
</dbReference>
<protein>
    <submittedName>
        <fullName evidence="4">DUF1080 domain-containing protein</fullName>
    </submittedName>
</protein>
<dbReference type="PANTHER" id="PTHR44103:SF1">
    <property type="entry name" value="PROPROTEIN CONVERTASE P"/>
    <property type="match status" value="1"/>
</dbReference>
<dbReference type="Gene3D" id="2.130.10.130">
    <property type="entry name" value="Integrin alpha, N-terminal"/>
    <property type="match status" value="2"/>
</dbReference>
<name>A0A858RNN0_9BACT</name>
<dbReference type="Pfam" id="PF06439">
    <property type="entry name" value="3keto-disac_hyd"/>
    <property type="match status" value="1"/>
</dbReference>
<dbReference type="InterPro" id="IPR010496">
    <property type="entry name" value="AL/BT2_dom"/>
</dbReference>
<reference evidence="4 5" key="1">
    <citation type="submission" date="2020-04" db="EMBL/GenBank/DDBJ databases">
        <title>Luteolibacter sp. G-1-1-1 isolated from soil.</title>
        <authorList>
            <person name="Dahal R.H."/>
        </authorList>
    </citation>
    <scope>NUCLEOTIDE SEQUENCE [LARGE SCALE GENOMIC DNA]</scope>
    <source>
        <strain evidence="4 5">G-1-1-1</strain>
    </source>
</reference>
<keyword evidence="5" id="KW-1185">Reference proteome</keyword>
<evidence type="ECO:0000256" key="2">
    <source>
        <dbReference type="SAM" id="SignalP"/>
    </source>
</evidence>
<sequence>MKASSSLLPVGLLGVLGAFAVFRAAEPQPGDVTGTGLVFKPDFVFEGSSLDGWTRSGSAEWSAADGIITAKTNGGGSLAFGKSYEDVGLRVIFQVTSEAEAGILLRQEKTDSGSKGILVSLKDGEPNSFSVTLDPQGKELKRESLGSPGQDPLVRIAPPPDPNAPARRGGGGGNRNRQGGGEDNKPLVRPDTSYRPGEWNQLEIFLDANVIRAFLNDGGQGGMGATAESDGSFGPWALYAGGQGEVKFRDIAFKDISVRSSPQESSAPRFKAQRISDMFYSWAAAAGDFDRDGVQDIAAGPYIYFGPDFSRYREIYPATTLSPSKMFPEINCQYSYDFNGDGWLDIMTGPPKATVYINPKGESRRWDKHIVINSVQTEVTVFKDIDGSGVPSLVYGADGSMRYAKPDPADPTKPWVEHIVSEKGYAMAHGVGAGDINGDGLLDVLNPNGWWEQPKDKSAGGLWTYHPEAFARYGHRSGGCGGAAMAVYDVNGDGTNDVVTSLNAHGFGLAWFEQKRDSGGSISFVRHMIADDYASQNAGGVTFSQLHGATMADMDGDGIPDFIVGKRYWSHLDCYFDPDPYGDAVVYWYRTVRNPSAPGGAEFVPELIHNRSGVGSDVLAADLNGDGTVEVVTSTNRGTFVFWNNAK</sequence>
<dbReference type="AlphaFoldDB" id="A0A858RNN0"/>
<dbReference type="Proteomes" id="UP000501812">
    <property type="component" value="Chromosome"/>
</dbReference>
<feature type="compositionally biased region" description="Gly residues" evidence="1">
    <location>
        <begin position="168"/>
        <end position="179"/>
    </location>
</feature>
<gene>
    <name evidence="4" type="ORF">HHL09_22690</name>
</gene>
<evidence type="ECO:0000313" key="5">
    <source>
        <dbReference type="Proteomes" id="UP000501812"/>
    </source>
</evidence>
<dbReference type="PANTHER" id="PTHR44103">
    <property type="entry name" value="PROPROTEIN CONVERTASE P"/>
    <property type="match status" value="1"/>
</dbReference>
<accession>A0A858RNN0</accession>
<feature type="region of interest" description="Disordered" evidence="1">
    <location>
        <begin position="133"/>
        <end position="193"/>
    </location>
</feature>
<dbReference type="EMBL" id="CP051774">
    <property type="protein sequence ID" value="QJE98472.1"/>
    <property type="molecule type" value="Genomic_DNA"/>
</dbReference>
<dbReference type="InterPro" id="IPR028994">
    <property type="entry name" value="Integrin_alpha_N"/>
</dbReference>